<protein>
    <submittedName>
        <fullName evidence="1">Uncharacterized protein</fullName>
    </submittedName>
</protein>
<name>Q9KP96_VIBCH</name>
<organism evidence="1 2">
    <name type="scientific">Vibrio cholerae serotype O1 (strain ATCC 39315 / El Tor Inaba N16961)</name>
    <dbReference type="NCBI Taxonomy" id="243277"/>
    <lineage>
        <taxon>Bacteria</taxon>
        <taxon>Pseudomonadati</taxon>
        <taxon>Pseudomonadota</taxon>
        <taxon>Gammaproteobacteria</taxon>
        <taxon>Vibrionales</taxon>
        <taxon>Vibrionaceae</taxon>
        <taxon>Vibrio</taxon>
    </lineage>
</organism>
<dbReference type="Proteomes" id="UP000000584">
    <property type="component" value="Chromosome I"/>
</dbReference>
<proteinExistence type="predicted"/>
<accession>Q9KP96</accession>
<sequence>MSKNRLPAYPALANELRTLLSVLILPSYKGY</sequence>
<dbReference type="PIR" id="G82071">
    <property type="entry name" value="G82071"/>
</dbReference>
<reference evidence="1 2" key="1">
    <citation type="journal article" date="2000" name="Nature">
        <title>DNA sequence of both chromosomes of the cholera pathogen Vibrio cholerae.</title>
        <authorList>
            <person name="Heidelberg J.F."/>
            <person name="Eisen J.A."/>
            <person name="Nelson W.C."/>
            <person name="Clayton R.A."/>
            <person name="Gwinn M.L."/>
            <person name="Dodson R.J."/>
            <person name="Haft D.H."/>
            <person name="Hickey E.K."/>
            <person name="Peterson J.D."/>
            <person name="Umayam L.A."/>
            <person name="Gill S.R."/>
            <person name="Nelson K.E."/>
            <person name="Read T.D."/>
            <person name="Tettelin H."/>
            <person name="Richardson D."/>
            <person name="Ermolaeva M.D."/>
            <person name="Vamathevan J."/>
            <person name="Bass S."/>
            <person name="Qin H."/>
            <person name="Dragoi I."/>
            <person name="Sellers P."/>
            <person name="McDonald L."/>
            <person name="Utterback T."/>
            <person name="Fleishmann R.D."/>
            <person name="Nierman W.C."/>
            <person name="White O."/>
            <person name="Salzberg S.L."/>
            <person name="Smith H.O."/>
            <person name="Colwell R.R."/>
            <person name="Mekalanos J.J."/>
            <person name="Venter J.C."/>
            <person name="Fraser C.M."/>
        </authorList>
    </citation>
    <scope>NUCLEOTIDE SEQUENCE [LARGE SCALE GENOMIC DNA]</scope>
    <source>
        <strain evidence="2">ATCC 39315 / El Tor Inaba N16961</strain>
    </source>
</reference>
<dbReference type="KEGG" id="vch:VC_2477"/>
<dbReference type="EMBL" id="AE003852">
    <property type="protein sequence ID" value="AAF95619.1"/>
    <property type="molecule type" value="Genomic_DNA"/>
</dbReference>
<evidence type="ECO:0000313" key="1">
    <source>
        <dbReference type="EMBL" id="AAF95619.1"/>
    </source>
</evidence>
<dbReference type="HOGENOM" id="CLU_3399058_0_0_6"/>
<evidence type="ECO:0000313" key="2">
    <source>
        <dbReference type="Proteomes" id="UP000000584"/>
    </source>
</evidence>
<gene>
    <name evidence="1" type="ordered locus">VC_2477</name>
</gene>
<keyword evidence="2" id="KW-1185">Reference proteome</keyword>
<dbReference type="AlphaFoldDB" id="Q9KP96"/>
<dbReference type="EnsemblBacteria" id="AAF95619">
    <property type="protein sequence ID" value="AAF95619"/>
    <property type="gene ID" value="VC_2477"/>
</dbReference>
<dbReference type="STRING" id="243277.VC_2477"/>